<gene>
    <name evidence="1" type="ORF">BHS01_10665</name>
</gene>
<dbReference type="CDD" id="cd04647">
    <property type="entry name" value="LbH_MAT_like"/>
    <property type="match status" value="1"/>
</dbReference>
<protein>
    <recommendedName>
        <fullName evidence="3">Acyltransferase</fullName>
    </recommendedName>
</protein>
<dbReference type="PANTHER" id="PTHR23416">
    <property type="entry name" value="SIALIC ACID SYNTHASE-RELATED"/>
    <property type="match status" value="1"/>
</dbReference>
<evidence type="ECO:0000313" key="2">
    <source>
        <dbReference type="Proteomes" id="UP000516280"/>
    </source>
</evidence>
<reference evidence="1 2" key="1">
    <citation type="submission" date="2016-09" db="EMBL/GenBank/DDBJ databases">
        <title>Lactic acid bacteria from MAP meat Genome sequencing and assembly.</title>
        <authorList>
            <person name="Behr J."/>
            <person name="Hilgarth M."/>
            <person name="Vogel R.F."/>
        </authorList>
    </citation>
    <scope>NUCLEOTIDE SEQUENCE [LARGE SCALE GENOMIC DNA]</scope>
    <source>
        <strain evidence="1 2">TMW21615</strain>
    </source>
</reference>
<organism evidence="1 2">
    <name type="scientific">Pseudolactococcus paracarnosus</name>
    <dbReference type="NCBI Taxonomy" id="2749962"/>
    <lineage>
        <taxon>Bacteria</taxon>
        <taxon>Bacillati</taxon>
        <taxon>Bacillota</taxon>
        <taxon>Bacilli</taxon>
        <taxon>Lactobacillales</taxon>
        <taxon>Streptococcaceae</taxon>
        <taxon>Pseudolactococcus</taxon>
    </lineage>
</organism>
<dbReference type="RefSeq" id="WP_188348006.1">
    <property type="nucleotide sequence ID" value="NZ_CP017195.1"/>
</dbReference>
<dbReference type="KEGG" id="lpaa:BHS01_10665"/>
<dbReference type="Proteomes" id="UP000516280">
    <property type="component" value="Chromosome"/>
</dbReference>
<evidence type="ECO:0008006" key="3">
    <source>
        <dbReference type="Google" id="ProtNLM"/>
    </source>
</evidence>
<dbReference type="SUPFAM" id="SSF51161">
    <property type="entry name" value="Trimeric LpxA-like enzymes"/>
    <property type="match status" value="1"/>
</dbReference>
<accession>A0A7L4WH92</accession>
<sequence>MRKYNKYLKFSWILSIAKTIYFNLKYLPFKTAIKLPILIDYSVRIQIKKGGKIKVAKETTRFGVQIGGMEGYYTPHRKSSYLRIENSMEFKGNAKILRGCYVSSFGGEVIFGENFFANHDLHVISSDRIEFSKDVLIGYNCEFRDTGGHYINKKVSISPILIGKHVWIASDCKILQGVQLKDGCVVATESLVLSKINSLHQEKSLIGGSPAKVLKKNIVWKE</sequence>
<dbReference type="AlphaFoldDB" id="A0A7L4WH92"/>
<dbReference type="Gene3D" id="2.160.10.10">
    <property type="entry name" value="Hexapeptide repeat proteins"/>
    <property type="match status" value="1"/>
</dbReference>
<dbReference type="InterPro" id="IPR011004">
    <property type="entry name" value="Trimer_LpxA-like_sf"/>
</dbReference>
<dbReference type="EMBL" id="CP017195">
    <property type="protein sequence ID" value="QDJ28941.1"/>
    <property type="molecule type" value="Genomic_DNA"/>
</dbReference>
<evidence type="ECO:0000313" key="1">
    <source>
        <dbReference type="EMBL" id="QDJ28941.1"/>
    </source>
</evidence>
<name>A0A7L4WH92_9LACT</name>
<proteinExistence type="predicted"/>
<dbReference type="InterPro" id="IPR051159">
    <property type="entry name" value="Hexapeptide_acetyltransf"/>
</dbReference>